<comment type="caution">
    <text evidence="14">The sequence shown here is derived from an EMBL/GenBank/DDBJ whole genome shotgun (WGS) entry which is preliminary data.</text>
</comment>
<feature type="region of interest" description="Disordered" evidence="12">
    <location>
        <begin position="69"/>
        <end position="113"/>
    </location>
</feature>
<evidence type="ECO:0000256" key="10">
    <source>
        <dbReference type="ARBA" id="ARBA00023034"/>
    </source>
</evidence>
<dbReference type="Pfam" id="PF04117">
    <property type="entry name" value="Mpv17_PMP22"/>
    <property type="match status" value="1"/>
</dbReference>
<dbReference type="Pfam" id="PF03878">
    <property type="entry name" value="YIF1"/>
    <property type="match status" value="1"/>
</dbReference>
<evidence type="ECO:0000256" key="3">
    <source>
        <dbReference type="ARBA" id="ARBA00006824"/>
    </source>
</evidence>
<dbReference type="GO" id="GO:0005789">
    <property type="term" value="C:endoplasmic reticulum membrane"/>
    <property type="evidence" value="ECO:0007669"/>
    <property type="project" value="UniProtKB-SubCell"/>
</dbReference>
<comment type="subcellular location">
    <subcellularLocation>
        <location evidence="1">Endoplasmic reticulum membrane</location>
        <topology evidence="1">Multi-pass membrane protein</topology>
    </subcellularLocation>
    <subcellularLocation>
        <location evidence="2">Golgi apparatus membrane</location>
        <topology evidence="2">Multi-pass membrane protein</topology>
    </subcellularLocation>
</comment>
<keyword evidence="9 13" id="KW-1133">Transmembrane helix</keyword>
<keyword evidence="6 13" id="KW-0812">Transmembrane</keyword>
<keyword evidence="15" id="KW-1185">Reference proteome</keyword>
<dbReference type="InterPro" id="IPR007248">
    <property type="entry name" value="Mpv17_PMP22"/>
</dbReference>
<proteinExistence type="inferred from homology"/>
<evidence type="ECO:0000256" key="12">
    <source>
        <dbReference type="SAM" id="MobiDB-lite"/>
    </source>
</evidence>
<evidence type="ECO:0000256" key="11">
    <source>
        <dbReference type="ARBA" id="ARBA00023136"/>
    </source>
</evidence>
<comment type="similarity">
    <text evidence="3">Belongs to the peroxisomal membrane protein PXMP2/4 family.</text>
</comment>
<protein>
    <submittedName>
        <fullName evidence="14">Hsp70-like protein</fullName>
    </submittedName>
</protein>
<name>A0AB34FZM6_9HYPO</name>
<feature type="transmembrane region" description="Helical" evidence="13">
    <location>
        <begin position="281"/>
        <end position="302"/>
    </location>
</feature>
<accession>A0AB34FZM6</accession>
<feature type="compositionally biased region" description="Low complexity" evidence="12">
    <location>
        <begin position="483"/>
        <end position="493"/>
    </location>
</feature>
<dbReference type="InterPro" id="IPR005578">
    <property type="entry name" value="Yif1_fam"/>
</dbReference>
<evidence type="ECO:0000256" key="13">
    <source>
        <dbReference type="SAM" id="Phobius"/>
    </source>
</evidence>
<evidence type="ECO:0000256" key="2">
    <source>
        <dbReference type="ARBA" id="ARBA00004653"/>
    </source>
</evidence>
<evidence type="ECO:0000256" key="9">
    <source>
        <dbReference type="ARBA" id="ARBA00022989"/>
    </source>
</evidence>
<evidence type="ECO:0000313" key="14">
    <source>
        <dbReference type="EMBL" id="KAJ6443897.1"/>
    </source>
</evidence>
<keyword evidence="7" id="KW-0256">Endoplasmic reticulum</keyword>
<dbReference type="GO" id="GO:0030134">
    <property type="term" value="C:COPII-coated ER to Golgi transport vesicle"/>
    <property type="evidence" value="ECO:0007669"/>
    <property type="project" value="TreeGrafter"/>
</dbReference>
<organism evidence="14 15">
    <name type="scientific">Purpureocillium lavendulum</name>
    <dbReference type="NCBI Taxonomy" id="1247861"/>
    <lineage>
        <taxon>Eukaryota</taxon>
        <taxon>Fungi</taxon>
        <taxon>Dikarya</taxon>
        <taxon>Ascomycota</taxon>
        <taxon>Pezizomycotina</taxon>
        <taxon>Sordariomycetes</taxon>
        <taxon>Hypocreomycetidae</taxon>
        <taxon>Hypocreales</taxon>
        <taxon>Ophiocordycipitaceae</taxon>
        <taxon>Purpureocillium</taxon>
    </lineage>
</organism>
<feature type="compositionally biased region" description="Low complexity" evidence="12">
    <location>
        <begin position="97"/>
        <end position="113"/>
    </location>
</feature>
<feature type="transmembrane region" description="Helical" evidence="13">
    <location>
        <begin position="219"/>
        <end position="241"/>
    </location>
</feature>
<dbReference type="GO" id="GO:0005793">
    <property type="term" value="C:endoplasmic reticulum-Golgi intermediate compartment"/>
    <property type="evidence" value="ECO:0007669"/>
    <property type="project" value="TreeGrafter"/>
</dbReference>
<evidence type="ECO:0000256" key="1">
    <source>
        <dbReference type="ARBA" id="ARBA00004477"/>
    </source>
</evidence>
<keyword evidence="5" id="KW-0813">Transport</keyword>
<feature type="transmembrane region" description="Helical" evidence="13">
    <location>
        <begin position="247"/>
        <end position="269"/>
    </location>
</feature>
<dbReference type="EMBL" id="JAQHRD010000002">
    <property type="protein sequence ID" value="KAJ6443897.1"/>
    <property type="molecule type" value="Genomic_DNA"/>
</dbReference>
<dbReference type="Proteomes" id="UP001163105">
    <property type="component" value="Unassembled WGS sequence"/>
</dbReference>
<evidence type="ECO:0000256" key="8">
    <source>
        <dbReference type="ARBA" id="ARBA00022927"/>
    </source>
</evidence>
<reference evidence="14" key="1">
    <citation type="submission" date="2023-01" db="EMBL/GenBank/DDBJ databases">
        <title>The growth and conidiation of Purpureocillium lavendulum are regulated by nitrogen source and histone H3K14 acetylation.</title>
        <authorList>
            <person name="Tang P."/>
            <person name="Han J."/>
            <person name="Zhang C."/>
            <person name="Tang P."/>
            <person name="Qi F."/>
            <person name="Zhang K."/>
            <person name="Liang L."/>
        </authorList>
    </citation>
    <scope>NUCLEOTIDE SEQUENCE</scope>
    <source>
        <strain evidence="14">YMF1.00683</strain>
    </source>
</reference>
<comment type="similarity">
    <text evidence="4">Belongs to the YIF1 family.</text>
</comment>
<feature type="region of interest" description="Disordered" evidence="12">
    <location>
        <begin position="453"/>
        <end position="495"/>
    </location>
</feature>
<dbReference type="PANTHER" id="PTHR14083:SF0">
    <property type="entry name" value="YIP1D-INTERACTING FACTOR 1, ISOFORM C"/>
    <property type="match status" value="1"/>
</dbReference>
<gene>
    <name evidence="14" type="primary">YIF1</name>
    <name evidence="14" type="ORF">O9K51_02288</name>
</gene>
<evidence type="ECO:0000256" key="6">
    <source>
        <dbReference type="ARBA" id="ARBA00022692"/>
    </source>
</evidence>
<dbReference type="GO" id="GO:0015031">
    <property type="term" value="P:protein transport"/>
    <property type="evidence" value="ECO:0007669"/>
    <property type="project" value="UniProtKB-KW"/>
</dbReference>
<evidence type="ECO:0000256" key="7">
    <source>
        <dbReference type="ARBA" id="ARBA00022824"/>
    </source>
</evidence>
<evidence type="ECO:0000313" key="15">
    <source>
        <dbReference type="Proteomes" id="UP001163105"/>
    </source>
</evidence>
<dbReference type="AlphaFoldDB" id="A0AB34FZM6"/>
<keyword evidence="8" id="KW-0653">Protein transport</keyword>
<dbReference type="PANTHER" id="PTHR14083">
    <property type="entry name" value="YIP1 INTERACTING FACTOR HOMOLOG YIF1 PROTEIN"/>
    <property type="match status" value="1"/>
</dbReference>
<feature type="transmembrane region" description="Helical" evidence="13">
    <location>
        <begin position="314"/>
        <end position="332"/>
    </location>
</feature>
<keyword evidence="11 13" id="KW-0472">Membrane</keyword>
<feature type="region of interest" description="Disordered" evidence="12">
    <location>
        <begin position="29"/>
        <end position="49"/>
    </location>
</feature>
<evidence type="ECO:0000256" key="4">
    <source>
        <dbReference type="ARBA" id="ARBA00009727"/>
    </source>
</evidence>
<dbReference type="GO" id="GO:0006888">
    <property type="term" value="P:endoplasmic reticulum to Golgi vesicle-mediated transport"/>
    <property type="evidence" value="ECO:0007669"/>
    <property type="project" value="InterPro"/>
</dbReference>
<keyword evidence="10" id="KW-0333">Golgi apparatus</keyword>
<sequence length="621" mass="68343">MLTSLIWLPGSFTSSSNLALDPLALANPSQHRAPAAHDRRPAQLDAPRYTHTHRQPVFLSIAMQRASYGQSPPLHHPVPQHVSTVPQLRSPPPPPGSAQSHQQGGYGGTPYQQQGGSAGNVFGAYGQFMNDPTAQVAAQFGQTAFKHGQEYVEQNLGRYVNVSALKHYFNVSNSYVVNKLFLVLFPWRHKPWSRKQAVGANGQEGWYLPPREDINSPDMYIPVMALVTYILLSTLIAGLRGQFQPELLGYTATIGLAVVIVEIVALKLGCYLLSISSQSQLFDLIAYSGYKFVGIIVTIVVAELVNGGQGTGGWVGWAVFFYTFLANSLFLMRSLKYVLLPESSGNTGGPMQTDSRAKRNQRTQFLFFYSYIVQLFFIKFREPDVVMPRSPIVNATLQAGLLGVVSNVLAQLITANKNKANWIPVFQFLLYSVVNTPPNFLWQEFLESAFPSHPSSAGAKKPKETTEQPGKAAGDKETKKQTKQQQQQQQQQQAPPLSIRNTLAKFLLDNTLSAAVNTLLFSTFTHALRAAMHPAPRVTGWTRAVDHWTRPGSINFAAVDGAAVWAAARAEFWPIVFAGVRFWPLVSLANFTVVKTVEARNLVGCLAGVAWGVYMSMFTTA</sequence>
<evidence type="ECO:0000256" key="5">
    <source>
        <dbReference type="ARBA" id="ARBA00022448"/>
    </source>
</evidence>
<dbReference type="GO" id="GO:0000139">
    <property type="term" value="C:Golgi membrane"/>
    <property type="evidence" value="ECO:0007669"/>
    <property type="project" value="UniProtKB-SubCell"/>
</dbReference>